<feature type="signal peptide" evidence="1">
    <location>
        <begin position="1"/>
        <end position="23"/>
    </location>
</feature>
<feature type="chain" id="PRO_5017005794" evidence="1">
    <location>
        <begin position="24"/>
        <end position="84"/>
    </location>
</feature>
<dbReference type="AlphaFoldDB" id="A0A346GAW9"/>
<sequence>MNSLPYVTVSMLLLLSHCDLGHAQWAQTFGWGGAGNGKRSGITDPTTCNMDLQLVKLMSTLIQHELKRLKTCSEQKIPQDLLDI</sequence>
<reference evidence="2" key="1">
    <citation type="submission" date="2018-03" db="EMBL/GenBank/DDBJ databases">
        <title>Identification and characterization of neuropeptides by transcriptome and proteome analyses in a bivalve mollusc Patinopecten yessoensis.</title>
        <authorList>
            <person name="Zhang M."/>
            <person name="Wang Y."/>
            <person name="Li Y."/>
            <person name="Li W."/>
            <person name="Li R."/>
            <person name="Xie X."/>
            <person name="Wang S."/>
            <person name="Hu X."/>
            <person name="Zhang L."/>
            <person name="Bao Z."/>
        </authorList>
    </citation>
    <scope>NUCLEOTIDE SEQUENCE</scope>
    <source>
        <tissue evidence="2">Ganglion</tissue>
    </source>
</reference>
<name>A0A346GAW9_MIZYE</name>
<accession>A0A346GAW9</accession>
<dbReference type="EMBL" id="MH045254">
    <property type="protein sequence ID" value="AXN93522.1"/>
    <property type="molecule type" value="mRNA"/>
</dbReference>
<evidence type="ECO:0000256" key="1">
    <source>
        <dbReference type="SAM" id="SignalP"/>
    </source>
</evidence>
<evidence type="ECO:0000313" key="2">
    <source>
        <dbReference type="EMBL" id="AXN93522.1"/>
    </source>
</evidence>
<organism evidence="2">
    <name type="scientific">Mizuhopecten yessoensis</name>
    <name type="common">Japanese scallop</name>
    <name type="synonym">Patinopecten yessoensis</name>
    <dbReference type="NCBI Taxonomy" id="6573"/>
    <lineage>
        <taxon>Eukaryota</taxon>
        <taxon>Metazoa</taxon>
        <taxon>Spiralia</taxon>
        <taxon>Lophotrochozoa</taxon>
        <taxon>Mollusca</taxon>
        <taxon>Bivalvia</taxon>
        <taxon>Autobranchia</taxon>
        <taxon>Pteriomorphia</taxon>
        <taxon>Pectinida</taxon>
        <taxon>Pectinoidea</taxon>
        <taxon>Pectinidae</taxon>
        <taxon>Mizuhopecten</taxon>
    </lineage>
</organism>
<keyword evidence="1" id="KW-0732">Signal</keyword>
<proteinExistence type="evidence at transcript level"/>
<protein>
    <submittedName>
        <fullName evidence="2">GNamide</fullName>
    </submittedName>
</protein>